<dbReference type="PANTHER" id="PTHR46038">
    <property type="entry name" value="EXPRESSED PROTEIN-RELATED"/>
    <property type="match status" value="1"/>
</dbReference>
<keyword evidence="1" id="KW-0812">Transmembrane</keyword>
<keyword evidence="1" id="KW-0472">Membrane</keyword>
<feature type="transmembrane region" description="Helical" evidence="1">
    <location>
        <begin position="7"/>
        <end position="26"/>
    </location>
</feature>
<evidence type="ECO:0000259" key="2">
    <source>
        <dbReference type="Pfam" id="PF03407"/>
    </source>
</evidence>
<keyword evidence="4" id="KW-1185">Reference proteome</keyword>
<comment type="caution">
    <text evidence="3">The sequence shown here is derived from an EMBL/GenBank/DDBJ whole genome shotgun (WGS) entry which is preliminary data.</text>
</comment>
<dbReference type="InterPro" id="IPR044821">
    <property type="entry name" value="At1g28695/At4g15970-like"/>
</dbReference>
<protein>
    <recommendedName>
        <fullName evidence="2">Nucleotide-diphospho-sugar transferase domain-containing protein</fullName>
    </recommendedName>
</protein>
<evidence type="ECO:0000313" key="4">
    <source>
        <dbReference type="Proteomes" id="UP001634007"/>
    </source>
</evidence>
<feature type="domain" description="Nucleotide-diphospho-sugar transferase" evidence="2">
    <location>
        <begin position="108"/>
        <end position="307"/>
    </location>
</feature>
<dbReference type="Proteomes" id="UP001634007">
    <property type="component" value="Unassembled WGS sequence"/>
</dbReference>
<sequence>MEYLKGRANDLVIACLLLVGLLYIFFNSTPTGTHLLFQLQAKNTRPSIVSGSNATEYRDELEEALAKASRPNKTVIITMVNEAYVEGDKPMLDLFLDGFWLGEDTRTLVDNLLLVAIDQMAFERCLFLRLHCYKLQTENDLAGEKVYMSQDFINMMWRRTLFLGDVLERGYSFIFTDTDVIWLRDPFPRLSPEDTIDLQISNDRFNGDEWSQANPINTGFYMVRSNDKTVALFREWYQRKNASLGLKEQDVLDRMMHEGVFAQLGLRVSFLETALFSGFCEDSRDVRVVSTVHANCCRTIKAKVADLTKVVHDWKRFKSSPPLANDTAPFAWSRHSACEESWHY</sequence>
<dbReference type="InterPro" id="IPR005069">
    <property type="entry name" value="Nucl-diP-sugar_transferase"/>
</dbReference>
<gene>
    <name evidence="3" type="ORF">ACJRO7_006022</name>
</gene>
<proteinExistence type="predicted"/>
<organism evidence="3 4">
    <name type="scientific">Eucalyptus globulus</name>
    <name type="common">Tasmanian blue gum</name>
    <dbReference type="NCBI Taxonomy" id="34317"/>
    <lineage>
        <taxon>Eukaryota</taxon>
        <taxon>Viridiplantae</taxon>
        <taxon>Streptophyta</taxon>
        <taxon>Embryophyta</taxon>
        <taxon>Tracheophyta</taxon>
        <taxon>Spermatophyta</taxon>
        <taxon>Magnoliopsida</taxon>
        <taxon>eudicotyledons</taxon>
        <taxon>Gunneridae</taxon>
        <taxon>Pentapetalae</taxon>
        <taxon>rosids</taxon>
        <taxon>malvids</taxon>
        <taxon>Myrtales</taxon>
        <taxon>Myrtaceae</taxon>
        <taxon>Myrtoideae</taxon>
        <taxon>Eucalypteae</taxon>
        <taxon>Eucalyptus</taxon>
    </lineage>
</organism>
<keyword evidence="1" id="KW-1133">Transmembrane helix</keyword>
<dbReference type="EMBL" id="JBJKBG010000011">
    <property type="protein sequence ID" value="KAL3714010.1"/>
    <property type="molecule type" value="Genomic_DNA"/>
</dbReference>
<accession>A0ABD3IGF2</accession>
<dbReference type="PANTHER" id="PTHR46038:SF29">
    <property type="entry name" value="NUCLEOTIDE-DIPHOSPHO-SUGAR TRANSFERASE DOMAIN-CONTAINING PROTEIN"/>
    <property type="match status" value="1"/>
</dbReference>
<name>A0ABD3IGF2_EUCGL</name>
<dbReference type="Pfam" id="PF03407">
    <property type="entry name" value="Nucleotid_trans"/>
    <property type="match status" value="1"/>
</dbReference>
<dbReference type="AlphaFoldDB" id="A0ABD3IGF2"/>
<evidence type="ECO:0000313" key="3">
    <source>
        <dbReference type="EMBL" id="KAL3714010.1"/>
    </source>
</evidence>
<evidence type="ECO:0000256" key="1">
    <source>
        <dbReference type="SAM" id="Phobius"/>
    </source>
</evidence>
<reference evidence="3 4" key="1">
    <citation type="submission" date="2024-11" db="EMBL/GenBank/DDBJ databases">
        <title>Chromosome-level genome assembly of Eucalyptus globulus Labill. provides insights into its genome evolution.</title>
        <authorList>
            <person name="Li X."/>
        </authorList>
    </citation>
    <scope>NUCLEOTIDE SEQUENCE [LARGE SCALE GENOMIC DNA]</scope>
    <source>
        <strain evidence="3">CL2024</strain>
        <tissue evidence="3">Fresh tender leaves</tissue>
    </source>
</reference>